<dbReference type="InterPro" id="IPR014710">
    <property type="entry name" value="RmlC-like_jellyroll"/>
</dbReference>
<evidence type="ECO:0000313" key="8">
    <source>
        <dbReference type="Proteomes" id="UP000439752"/>
    </source>
</evidence>
<dbReference type="Proteomes" id="UP000439752">
    <property type="component" value="Unassembled WGS sequence"/>
</dbReference>
<keyword evidence="3" id="KW-0010">Activator</keyword>
<keyword evidence="1" id="KW-0805">Transcription regulation</keyword>
<evidence type="ECO:0000259" key="6">
    <source>
        <dbReference type="PROSITE" id="PS51063"/>
    </source>
</evidence>
<gene>
    <name evidence="7" type="ORF">EXIGUO9Y_130044</name>
</gene>
<protein>
    <submittedName>
        <fullName evidence="7">Crp/Fnr family transcriptional regulator</fullName>
    </submittedName>
</protein>
<sequence>MQTIETYLKQYDLVDIFTETSKGYLRIETFSEGDLLCVTGEPIDRMYFIVEGKIKISAASAEGKQRILRFKKAMTVIGDAEYINEREVLNTIEVITDVVALSIPYAILREHNTTNTFLQFLLRVITTKWYADSKSASFHVLYSVEERFAGYLLSITSDVSDSLFYQEMRTSNLHDVADWLGTSYRHLNRIISTLCEEGILARRRGKIIILDVERIKEKANGNSYE</sequence>
<dbReference type="SUPFAM" id="SSF51206">
    <property type="entry name" value="cAMP-binding domain-like"/>
    <property type="match status" value="1"/>
</dbReference>
<dbReference type="PANTHER" id="PTHR24567">
    <property type="entry name" value="CRP FAMILY TRANSCRIPTIONAL REGULATORY PROTEIN"/>
    <property type="match status" value="1"/>
</dbReference>
<dbReference type="InterPro" id="IPR050397">
    <property type="entry name" value="Env_Response_Regulators"/>
</dbReference>
<feature type="domain" description="HTH crp-type" evidence="6">
    <location>
        <begin position="142"/>
        <end position="213"/>
    </location>
</feature>
<accession>A0A653I4R9</accession>
<dbReference type="CDD" id="cd00038">
    <property type="entry name" value="CAP_ED"/>
    <property type="match status" value="1"/>
</dbReference>
<dbReference type="InterPro" id="IPR036390">
    <property type="entry name" value="WH_DNA-bd_sf"/>
</dbReference>
<evidence type="ECO:0000256" key="4">
    <source>
        <dbReference type="ARBA" id="ARBA00023163"/>
    </source>
</evidence>
<evidence type="ECO:0000256" key="3">
    <source>
        <dbReference type="ARBA" id="ARBA00023159"/>
    </source>
</evidence>
<dbReference type="PANTHER" id="PTHR24567:SF26">
    <property type="entry name" value="REGULATORY PROTEIN YEIL"/>
    <property type="match status" value="1"/>
</dbReference>
<keyword evidence="2" id="KW-0238">DNA-binding</keyword>
<proteinExistence type="predicted"/>
<evidence type="ECO:0000313" key="7">
    <source>
        <dbReference type="EMBL" id="VWX33746.1"/>
    </source>
</evidence>
<dbReference type="RefSeq" id="WP_029332551.1">
    <property type="nucleotide sequence ID" value="NZ_LR732308.1"/>
</dbReference>
<dbReference type="SUPFAM" id="SSF46785">
    <property type="entry name" value="Winged helix' DNA-binding domain"/>
    <property type="match status" value="1"/>
</dbReference>
<dbReference type="Pfam" id="PF13545">
    <property type="entry name" value="HTH_Crp_2"/>
    <property type="match status" value="1"/>
</dbReference>
<dbReference type="Gene3D" id="2.60.120.10">
    <property type="entry name" value="Jelly Rolls"/>
    <property type="match status" value="1"/>
</dbReference>
<reference evidence="7 8" key="1">
    <citation type="submission" date="2019-10" db="EMBL/GenBank/DDBJ databases">
        <authorList>
            <person name="Karimi E."/>
        </authorList>
    </citation>
    <scope>NUCLEOTIDE SEQUENCE [LARGE SCALE GENOMIC DNA]</scope>
    <source>
        <strain evidence="7">Exiguobacterium sp. 9Y</strain>
    </source>
</reference>
<keyword evidence="4" id="KW-0804">Transcription</keyword>
<dbReference type="InterPro" id="IPR018490">
    <property type="entry name" value="cNMP-bd_dom_sf"/>
</dbReference>
<organism evidence="7 8">
    <name type="scientific">Exiguobacterium oxidotolerans</name>
    <dbReference type="NCBI Taxonomy" id="223958"/>
    <lineage>
        <taxon>Bacteria</taxon>
        <taxon>Bacillati</taxon>
        <taxon>Bacillota</taxon>
        <taxon>Bacilli</taxon>
        <taxon>Bacillales</taxon>
        <taxon>Bacillales Family XII. Incertae Sedis</taxon>
        <taxon>Exiguobacterium</taxon>
    </lineage>
</organism>
<dbReference type="GO" id="GO:0003677">
    <property type="term" value="F:DNA binding"/>
    <property type="evidence" value="ECO:0007669"/>
    <property type="project" value="UniProtKB-KW"/>
</dbReference>
<dbReference type="GO" id="GO:0003700">
    <property type="term" value="F:DNA-binding transcription factor activity"/>
    <property type="evidence" value="ECO:0007669"/>
    <property type="project" value="TreeGrafter"/>
</dbReference>
<dbReference type="PROSITE" id="PS51063">
    <property type="entry name" value="HTH_CRP_2"/>
    <property type="match status" value="1"/>
</dbReference>
<name>A0A653I4R9_9BACL</name>
<dbReference type="EMBL" id="CABWKQ010000005">
    <property type="protein sequence ID" value="VWX33746.1"/>
    <property type="molecule type" value="Genomic_DNA"/>
</dbReference>
<dbReference type="PROSITE" id="PS50042">
    <property type="entry name" value="CNMP_BINDING_3"/>
    <property type="match status" value="1"/>
</dbReference>
<feature type="domain" description="Cyclic nucleotide-binding" evidence="5">
    <location>
        <begin position="25"/>
        <end position="102"/>
    </location>
</feature>
<dbReference type="AlphaFoldDB" id="A0A653I4R9"/>
<evidence type="ECO:0000259" key="5">
    <source>
        <dbReference type="PROSITE" id="PS50042"/>
    </source>
</evidence>
<dbReference type="GO" id="GO:0005829">
    <property type="term" value="C:cytosol"/>
    <property type="evidence" value="ECO:0007669"/>
    <property type="project" value="TreeGrafter"/>
</dbReference>
<dbReference type="Pfam" id="PF00027">
    <property type="entry name" value="cNMP_binding"/>
    <property type="match status" value="1"/>
</dbReference>
<keyword evidence="8" id="KW-1185">Reference proteome</keyword>
<dbReference type="InterPro" id="IPR000595">
    <property type="entry name" value="cNMP-bd_dom"/>
</dbReference>
<evidence type="ECO:0000256" key="1">
    <source>
        <dbReference type="ARBA" id="ARBA00023015"/>
    </source>
</evidence>
<dbReference type="InterPro" id="IPR012318">
    <property type="entry name" value="HTH_CRP"/>
</dbReference>
<evidence type="ECO:0000256" key="2">
    <source>
        <dbReference type="ARBA" id="ARBA00023125"/>
    </source>
</evidence>